<proteinExistence type="predicted"/>
<reference evidence="2 3" key="1">
    <citation type="journal article" date="2018" name="Nat. Biotechnol.">
        <title>A standardized bacterial taxonomy based on genome phylogeny substantially revises the tree of life.</title>
        <authorList>
            <person name="Parks D.H."/>
            <person name="Chuvochina M."/>
            <person name="Waite D.W."/>
            <person name="Rinke C."/>
            <person name="Skarshewski A."/>
            <person name="Chaumeil P.A."/>
            <person name="Hugenholtz P."/>
        </authorList>
    </citation>
    <scope>NUCLEOTIDE SEQUENCE [LARGE SCALE GENOMIC DNA]</scope>
    <source>
        <strain evidence="2">UBA12021</strain>
    </source>
</reference>
<dbReference type="EMBL" id="DQFB01000001">
    <property type="protein sequence ID" value="HCQ40127.1"/>
    <property type="molecule type" value="Genomic_DNA"/>
</dbReference>
<feature type="transmembrane region" description="Helical" evidence="1">
    <location>
        <begin position="7"/>
        <end position="28"/>
    </location>
</feature>
<keyword evidence="1" id="KW-1133">Transmembrane helix</keyword>
<sequence length="115" mass="13091">MINFIDYLDFFIFIGGTVILVGILYFFFRDSLKDIFISEDDIAEPEISKRSPVVEILFSEDRKNNPSSALIKKIGAVFIAIIIGGFVLNQFLMWKMTSSAISERPFDINISISKK</sequence>
<keyword evidence="1" id="KW-0812">Transmembrane</keyword>
<organism evidence="2 3">
    <name type="scientific">candidate division WWE3 bacterium</name>
    <dbReference type="NCBI Taxonomy" id="2053526"/>
    <lineage>
        <taxon>Bacteria</taxon>
        <taxon>Katanobacteria</taxon>
    </lineage>
</organism>
<accession>A0A656PP95</accession>
<dbReference type="AlphaFoldDB" id="A0A656PP95"/>
<comment type="caution">
    <text evidence="2">The sequence shown here is derived from an EMBL/GenBank/DDBJ whole genome shotgun (WGS) entry which is preliminary data.</text>
</comment>
<dbReference type="Proteomes" id="UP000262056">
    <property type="component" value="Unassembled WGS sequence"/>
</dbReference>
<evidence type="ECO:0000313" key="3">
    <source>
        <dbReference type="Proteomes" id="UP000262056"/>
    </source>
</evidence>
<gene>
    <name evidence="2" type="ORF">DIU24_00260</name>
</gene>
<protein>
    <submittedName>
        <fullName evidence="2">Uncharacterized protein</fullName>
    </submittedName>
</protein>
<evidence type="ECO:0000313" key="2">
    <source>
        <dbReference type="EMBL" id="HCQ40127.1"/>
    </source>
</evidence>
<feature type="transmembrane region" description="Helical" evidence="1">
    <location>
        <begin position="74"/>
        <end position="94"/>
    </location>
</feature>
<name>A0A656PP95_UNCKA</name>
<evidence type="ECO:0000256" key="1">
    <source>
        <dbReference type="SAM" id="Phobius"/>
    </source>
</evidence>
<keyword evidence="1" id="KW-0472">Membrane</keyword>